<organism evidence="7 8">
    <name type="scientific">Tetrabaena socialis</name>
    <dbReference type="NCBI Taxonomy" id="47790"/>
    <lineage>
        <taxon>Eukaryota</taxon>
        <taxon>Viridiplantae</taxon>
        <taxon>Chlorophyta</taxon>
        <taxon>core chlorophytes</taxon>
        <taxon>Chlorophyceae</taxon>
        <taxon>CS clade</taxon>
        <taxon>Chlamydomonadales</taxon>
        <taxon>Tetrabaenaceae</taxon>
        <taxon>Tetrabaena</taxon>
    </lineage>
</organism>
<evidence type="ECO:0000313" key="7">
    <source>
        <dbReference type="EMBL" id="PNH09479.1"/>
    </source>
</evidence>
<evidence type="ECO:0000256" key="2">
    <source>
        <dbReference type="ARBA" id="ARBA00007262"/>
    </source>
</evidence>
<dbReference type="Proteomes" id="UP000236333">
    <property type="component" value="Unassembled WGS sequence"/>
</dbReference>
<dbReference type="GO" id="GO:0016020">
    <property type="term" value="C:membrane"/>
    <property type="evidence" value="ECO:0007669"/>
    <property type="project" value="UniProtKB-SubCell"/>
</dbReference>
<dbReference type="PANTHER" id="PTHR16932">
    <property type="entry name" value="INTERFERON ALPHA-INDUCIBLE PROTEIN 27"/>
    <property type="match status" value="1"/>
</dbReference>
<dbReference type="InterPro" id="IPR009311">
    <property type="entry name" value="IFI6/IFI27-like"/>
</dbReference>
<evidence type="ECO:0000313" key="8">
    <source>
        <dbReference type="Proteomes" id="UP000236333"/>
    </source>
</evidence>
<keyword evidence="3 6" id="KW-0812">Transmembrane</keyword>
<comment type="similarity">
    <text evidence="2">Belongs to the IFI6/IFI27 family.</text>
</comment>
<proteinExistence type="inferred from homology"/>
<keyword evidence="4 6" id="KW-1133">Transmembrane helix</keyword>
<comment type="subcellular location">
    <subcellularLocation>
        <location evidence="1">Membrane</location>
        <topology evidence="1">Multi-pass membrane protein</topology>
    </subcellularLocation>
</comment>
<dbReference type="Pfam" id="PF06140">
    <property type="entry name" value="Ifi-6-16"/>
    <property type="match status" value="1"/>
</dbReference>
<protein>
    <submittedName>
        <fullName evidence="7">Interferon alpha-inducible protein 27-like protein 1</fullName>
    </submittedName>
</protein>
<reference evidence="7 8" key="1">
    <citation type="journal article" date="2017" name="Mol. Biol. Evol.">
        <title>The 4-celled Tetrabaena socialis nuclear genome reveals the essential components for genetic control of cell number at the origin of multicellularity in the volvocine lineage.</title>
        <authorList>
            <person name="Featherston J."/>
            <person name="Arakaki Y."/>
            <person name="Hanschen E.R."/>
            <person name="Ferris P.J."/>
            <person name="Michod R.E."/>
            <person name="Olson B.J.S.C."/>
            <person name="Nozaki H."/>
            <person name="Durand P.M."/>
        </authorList>
    </citation>
    <scope>NUCLEOTIDE SEQUENCE [LARGE SCALE GENOMIC DNA]</scope>
    <source>
        <strain evidence="7 8">NIES-571</strain>
    </source>
</reference>
<name>A0A2J8AAD2_9CHLO</name>
<dbReference type="InterPro" id="IPR038213">
    <property type="entry name" value="IFI6/IFI27-like_sf"/>
</dbReference>
<sequence length="134" mass="13175">MGGTLSAVGHGAAGSALRGLGFAAAGPVAGSFAATWMSWIASVGGGGVKAGSLYATLQSAGMAGLSATAALTVGGVLVVGGTSLAALAAWGASRLGSPKASPGPVDRNVRDRRWSWSWRSAAACWGRRCRPQTC</sequence>
<evidence type="ECO:0000256" key="5">
    <source>
        <dbReference type="ARBA" id="ARBA00023136"/>
    </source>
</evidence>
<accession>A0A2J8AAD2</accession>
<keyword evidence="5 6" id="KW-0472">Membrane</keyword>
<dbReference type="Gene3D" id="6.10.110.10">
    <property type="match status" value="1"/>
</dbReference>
<dbReference type="PANTHER" id="PTHR16932:SF18">
    <property type="entry name" value="INTERFERON, ALPHA-INDUCIBLE PROTEIN 27-LIKE 2"/>
    <property type="match status" value="1"/>
</dbReference>
<gene>
    <name evidence="7" type="ORF">TSOC_003915</name>
</gene>
<evidence type="ECO:0000256" key="6">
    <source>
        <dbReference type="SAM" id="Phobius"/>
    </source>
</evidence>
<dbReference type="EMBL" id="PGGS01000089">
    <property type="protein sequence ID" value="PNH09479.1"/>
    <property type="molecule type" value="Genomic_DNA"/>
</dbReference>
<dbReference type="AlphaFoldDB" id="A0A2J8AAD2"/>
<keyword evidence="8" id="KW-1185">Reference proteome</keyword>
<evidence type="ECO:0000256" key="4">
    <source>
        <dbReference type="ARBA" id="ARBA00022989"/>
    </source>
</evidence>
<feature type="transmembrane region" description="Helical" evidence="6">
    <location>
        <begin position="20"/>
        <end position="41"/>
    </location>
</feature>
<feature type="transmembrane region" description="Helical" evidence="6">
    <location>
        <begin position="61"/>
        <end position="90"/>
    </location>
</feature>
<evidence type="ECO:0000256" key="1">
    <source>
        <dbReference type="ARBA" id="ARBA00004141"/>
    </source>
</evidence>
<comment type="caution">
    <text evidence="7">The sequence shown here is derived from an EMBL/GenBank/DDBJ whole genome shotgun (WGS) entry which is preliminary data.</text>
</comment>
<evidence type="ECO:0000256" key="3">
    <source>
        <dbReference type="ARBA" id="ARBA00022692"/>
    </source>
</evidence>